<feature type="compositionally biased region" description="Acidic residues" evidence="1">
    <location>
        <begin position="442"/>
        <end position="454"/>
    </location>
</feature>
<gene>
    <name evidence="2" type="ORF">EUGRSUZ_F01907</name>
</gene>
<feature type="region of interest" description="Disordered" evidence="1">
    <location>
        <begin position="692"/>
        <end position="736"/>
    </location>
</feature>
<dbReference type="PANTHER" id="PTHR36005">
    <property type="entry name" value="DNA LIGASE-LIKE PROTEIN"/>
    <property type="match status" value="1"/>
</dbReference>
<name>A0A059BQF0_EUCGR</name>
<feature type="compositionally biased region" description="Basic and acidic residues" evidence="1">
    <location>
        <begin position="121"/>
        <end position="178"/>
    </location>
</feature>
<organism evidence="2">
    <name type="scientific">Eucalyptus grandis</name>
    <name type="common">Flooded gum</name>
    <dbReference type="NCBI Taxonomy" id="71139"/>
    <lineage>
        <taxon>Eukaryota</taxon>
        <taxon>Viridiplantae</taxon>
        <taxon>Streptophyta</taxon>
        <taxon>Embryophyta</taxon>
        <taxon>Tracheophyta</taxon>
        <taxon>Spermatophyta</taxon>
        <taxon>Magnoliopsida</taxon>
        <taxon>eudicotyledons</taxon>
        <taxon>Gunneridae</taxon>
        <taxon>Pentapetalae</taxon>
        <taxon>rosids</taxon>
        <taxon>malvids</taxon>
        <taxon>Myrtales</taxon>
        <taxon>Myrtaceae</taxon>
        <taxon>Myrtoideae</taxon>
        <taxon>Eucalypteae</taxon>
        <taxon>Eucalyptus</taxon>
    </lineage>
</organism>
<dbReference type="AlphaFoldDB" id="A0A059BQF0"/>
<dbReference type="Gramene" id="KCW68259">
    <property type="protein sequence ID" value="KCW68259"/>
    <property type="gene ID" value="EUGRSUZ_F01907"/>
</dbReference>
<feature type="region of interest" description="Disordered" evidence="1">
    <location>
        <begin position="525"/>
        <end position="551"/>
    </location>
</feature>
<dbReference type="FunCoup" id="A0A059BQF0">
    <property type="interactions" value="611"/>
</dbReference>
<feature type="region of interest" description="Disordered" evidence="1">
    <location>
        <begin position="625"/>
        <end position="646"/>
    </location>
</feature>
<evidence type="ECO:0008006" key="3">
    <source>
        <dbReference type="Google" id="ProtNLM"/>
    </source>
</evidence>
<sequence length="783" mass="87893">MESDDDFELLSPADPTSPPVHVRKLKRLKKAAQVAVDHRPSRLHDNGSPDPPSSLVDSLYSESQSSEDSGGLRLEEPRDESSLELELPAPDDLRGESELVCSETVRFDGDDEELGSGTDGSRAKRVLEFDSTEEQRDAQRGDGDGDAIGEGKEDPGSDWPEKRQNGTEVADGRVEDTKKGKKRKTKGGGNCVEEDEKHQPHASNKRRADKERRDYLKQLRADSQRLLRETRDATFKPVPLVQKPISSILEKIRQRKLELSKKSVMLKSLSTIRGYDEFLGNDLEFELEISHSQKEVEYKAKNVGVEENFTGSFEEGRDVSAPTCGESDDTSNESDSGDTPSQRALEEESNYTFRVPIKDTQELFSDSQSSERKDDLPDETPKIPVEEVFAPSLLAMNLKFDSAPQDDMSDEEDNNKENVNPHMHQSVDLSLSPKGDPVKDFIDEEAEEEDDSDNDLLHFQDNEEEDIEDAEELNEMIEADYKEKPIDNDRRNQLHQEWLEQQDAAGTENLMQRLNCGLKQKDKSLLDLEEDEKDVEGEEDEEFGYDDTEDLAPANTARMNLRKAKQMIPEVFTDKDDTFVSSDDEESETRLVKQSLFRKTEAHVPLISPAEDESSREVFHRIKKLNMTPDSRKKPKTSSRLDASLARGKTSGILKQPSFLGRGSNLLPSSKNHKTSTVRTFIFGRDDSNIKSTISASEDSSDTIHKESRPARTSVAKFSSSQSKGSTQTTESAGVSSNTTLYDILRRSSVHSDQCAWETIGQTKSMFAAFRSGNKSKSSRILM</sequence>
<dbReference type="KEGG" id="egr:104449034"/>
<dbReference type="STRING" id="71139.A0A059BQF0"/>
<evidence type="ECO:0000256" key="1">
    <source>
        <dbReference type="SAM" id="MobiDB-lite"/>
    </source>
</evidence>
<feature type="compositionally biased region" description="Basic residues" evidence="1">
    <location>
        <begin position="21"/>
        <end position="30"/>
    </location>
</feature>
<dbReference type="OrthoDB" id="1919305at2759"/>
<proteinExistence type="predicted"/>
<feature type="region of interest" description="Disordered" evidence="1">
    <location>
        <begin position="309"/>
        <end position="458"/>
    </location>
</feature>
<dbReference type="InParanoid" id="A0A059BQF0"/>
<feature type="compositionally biased region" description="Basic and acidic residues" evidence="1">
    <location>
        <begin position="369"/>
        <end position="385"/>
    </location>
</feature>
<feature type="compositionally biased region" description="Acidic residues" evidence="1">
    <location>
        <begin position="326"/>
        <end position="336"/>
    </location>
</feature>
<feature type="compositionally biased region" description="Low complexity" evidence="1">
    <location>
        <begin position="713"/>
        <end position="732"/>
    </location>
</feature>
<dbReference type="eggNOG" id="ENOG502QW84">
    <property type="taxonomic scope" value="Eukaryota"/>
</dbReference>
<evidence type="ECO:0000313" key="2">
    <source>
        <dbReference type="EMBL" id="KCW68259.1"/>
    </source>
</evidence>
<feature type="compositionally biased region" description="Low complexity" evidence="1">
    <location>
        <begin position="53"/>
        <end position="69"/>
    </location>
</feature>
<dbReference type="PANTHER" id="PTHR36005:SF1">
    <property type="entry name" value="DNA LIGASE-LIKE PROTEIN"/>
    <property type="match status" value="1"/>
</dbReference>
<protein>
    <recommendedName>
        <fullName evidence="3">DNA replication checkpoint mediator MRC1 domain-containing protein</fullName>
    </recommendedName>
</protein>
<feature type="compositionally biased region" description="Acidic residues" evidence="1">
    <location>
        <begin position="527"/>
        <end position="550"/>
    </location>
</feature>
<dbReference type="EMBL" id="KK198758">
    <property type="protein sequence ID" value="KCW68259.1"/>
    <property type="molecule type" value="Genomic_DNA"/>
</dbReference>
<accession>A0A059BQF0</accession>
<feature type="region of interest" description="Disordered" evidence="1">
    <location>
        <begin position="1"/>
        <end position="215"/>
    </location>
</feature>
<feature type="compositionally biased region" description="Basic and acidic residues" evidence="1">
    <location>
        <begin position="36"/>
        <end position="47"/>
    </location>
</feature>
<feature type="compositionally biased region" description="Basic and acidic residues" evidence="1">
    <location>
        <begin position="206"/>
        <end position="215"/>
    </location>
</feature>
<reference evidence="2" key="1">
    <citation type="submission" date="2013-07" db="EMBL/GenBank/DDBJ databases">
        <title>The genome of Eucalyptus grandis.</title>
        <authorList>
            <person name="Schmutz J."/>
            <person name="Hayes R."/>
            <person name="Myburg A."/>
            <person name="Tuskan G."/>
            <person name="Grattapaglia D."/>
            <person name="Rokhsar D.S."/>
        </authorList>
    </citation>
    <scope>NUCLEOTIDE SEQUENCE</scope>
    <source>
        <tissue evidence="2">Leaf extractions</tissue>
    </source>
</reference>
<dbReference type="OMA" id="VDHDKRN"/>